<dbReference type="AlphaFoldDB" id="A0A4Q7Z0Q7"/>
<dbReference type="Proteomes" id="UP000292958">
    <property type="component" value="Unassembled WGS sequence"/>
</dbReference>
<dbReference type="GO" id="GO:0046873">
    <property type="term" value="F:metal ion transmembrane transporter activity"/>
    <property type="evidence" value="ECO:0007669"/>
    <property type="project" value="InterPro"/>
</dbReference>
<proteinExistence type="predicted"/>
<dbReference type="SUPFAM" id="SSF143865">
    <property type="entry name" value="CorA soluble domain-like"/>
    <property type="match status" value="1"/>
</dbReference>
<reference evidence="1 2" key="1">
    <citation type="submission" date="2019-02" db="EMBL/GenBank/DDBJ databases">
        <title>Genomic Encyclopedia of Archaeal and Bacterial Type Strains, Phase II (KMG-II): from individual species to whole genera.</title>
        <authorList>
            <person name="Goeker M."/>
        </authorList>
    </citation>
    <scope>NUCLEOTIDE SEQUENCE [LARGE SCALE GENOMIC DNA]</scope>
    <source>
        <strain evidence="1 2">DSM 18101</strain>
    </source>
</reference>
<dbReference type="EMBL" id="SHKW01000001">
    <property type="protein sequence ID" value="RZU43065.1"/>
    <property type="molecule type" value="Genomic_DNA"/>
</dbReference>
<protein>
    <submittedName>
        <fullName evidence="1">CorA-like Mg2+ transporter protein</fullName>
    </submittedName>
</protein>
<dbReference type="InterPro" id="IPR045861">
    <property type="entry name" value="CorA_cytoplasmic_dom"/>
</dbReference>
<dbReference type="Pfam" id="PF01544">
    <property type="entry name" value="CorA"/>
    <property type="match status" value="1"/>
</dbReference>
<organism evidence="1 2">
    <name type="scientific">Edaphobacter modestus</name>
    <dbReference type="NCBI Taxonomy" id="388466"/>
    <lineage>
        <taxon>Bacteria</taxon>
        <taxon>Pseudomonadati</taxon>
        <taxon>Acidobacteriota</taxon>
        <taxon>Terriglobia</taxon>
        <taxon>Terriglobales</taxon>
        <taxon>Acidobacteriaceae</taxon>
        <taxon>Edaphobacter</taxon>
    </lineage>
</organism>
<accession>A0A4Q7Z0Q7</accession>
<evidence type="ECO:0000313" key="2">
    <source>
        <dbReference type="Proteomes" id="UP000292958"/>
    </source>
</evidence>
<dbReference type="InterPro" id="IPR002523">
    <property type="entry name" value="MgTranspt_CorA/ZnTranspt_ZntB"/>
</dbReference>
<dbReference type="GO" id="GO:0016020">
    <property type="term" value="C:membrane"/>
    <property type="evidence" value="ECO:0007669"/>
    <property type="project" value="InterPro"/>
</dbReference>
<dbReference type="RefSeq" id="WP_130421344.1">
    <property type="nucleotide sequence ID" value="NZ_SHKW01000001.1"/>
</dbReference>
<sequence>MLNIYTSRDGLLHRLDGSAEPTRLADAVWIDMMEPTKKEELAVEALIGIDVPSREEMREVESSSQLYHDGDAIIMTIRILGVTARPSPVLIAATFILTPARLVTLRYADPTPFKNFVARAAKEGGYLTSSYAAMSGLLEAVVGRVVDILEGIGDELDEVSAKLLLAERSNYPGQCQYGPAGRPEENRAQR</sequence>
<dbReference type="OrthoDB" id="9803416at2"/>
<evidence type="ECO:0000313" key="1">
    <source>
        <dbReference type="EMBL" id="RZU43065.1"/>
    </source>
</evidence>
<comment type="caution">
    <text evidence="1">The sequence shown here is derived from an EMBL/GenBank/DDBJ whole genome shotgun (WGS) entry which is preliminary data.</text>
</comment>
<keyword evidence="2" id="KW-1185">Reference proteome</keyword>
<name>A0A4Q7Z0Q7_9BACT</name>
<gene>
    <name evidence="1" type="ORF">BDD14_4679</name>
</gene>